<feature type="non-terminal residue" evidence="3">
    <location>
        <position position="143"/>
    </location>
</feature>
<evidence type="ECO:0000259" key="2">
    <source>
        <dbReference type="Pfam" id="PF24035"/>
    </source>
</evidence>
<keyword evidence="1" id="KW-0472">Membrane</keyword>
<organism evidence="3 4">
    <name type="scientific">Halobium palmae</name>
    <dbReference type="NCBI Taxonomy" id="1776492"/>
    <lineage>
        <taxon>Archaea</taxon>
        <taxon>Methanobacteriati</taxon>
        <taxon>Methanobacteriota</taxon>
        <taxon>Stenosarchaea group</taxon>
        <taxon>Halobacteria</taxon>
        <taxon>Halobacteriales</taxon>
        <taxon>Haloferacaceae</taxon>
        <taxon>Halobium</taxon>
    </lineage>
</organism>
<name>A0ABD5S3D7_9EURY</name>
<evidence type="ECO:0000313" key="3">
    <source>
        <dbReference type="EMBL" id="MFC6726120.1"/>
    </source>
</evidence>
<keyword evidence="1" id="KW-1133">Transmembrane helix</keyword>
<keyword evidence="4" id="KW-1185">Reference proteome</keyword>
<dbReference type="InterPro" id="IPR036388">
    <property type="entry name" value="WH-like_DNA-bd_sf"/>
</dbReference>
<comment type="caution">
    <text evidence="3">The sequence shown here is derived from an EMBL/GenBank/DDBJ whole genome shotgun (WGS) entry which is preliminary data.</text>
</comment>
<gene>
    <name evidence="3" type="ORF">ACFQE1_17470</name>
</gene>
<evidence type="ECO:0000313" key="4">
    <source>
        <dbReference type="Proteomes" id="UP001596328"/>
    </source>
</evidence>
<sequence>MSRGVHGTGDVSRAELFDSLCNVRRLYILDYLSEEGPTAELGTLVENVAAAEYEKEAAAVSRSERRRVYVSLYQTHLPKLEEQGLVEWDRETNRITLVARGTVDAVLDSDADSTIPWHRYYLGLAVVSGALFALVLGDVSPFA</sequence>
<proteinExistence type="predicted"/>
<reference evidence="3 4" key="1">
    <citation type="journal article" date="2019" name="Int. J. Syst. Evol. Microbiol.">
        <title>The Global Catalogue of Microorganisms (GCM) 10K type strain sequencing project: providing services to taxonomists for standard genome sequencing and annotation.</title>
        <authorList>
            <consortium name="The Broad Institute Genomics Platform"/>
            <consortium name="The Broad Institute Genome Sequencing Center for Infectious Disease"/>
            <person name="Wu L."/>
            <person name="Ma J."/>
        </authorList>
    </citation>
    <scope>NUCLEOTIDE SEQUENCE [LARGE SCALE GENOMIC DNA]</scope>
    <source>
        <strain evidence="3 4">NBRC 111368</strain>
    </source>
</reference>
<dbReference type="Pfam" id="PF24035">
    <property type="entry name" value="DUF7344"/>
    <property type="match status" value="1"/>
</dbReference>
<feature type="domain" description="DUF7344" evidence="2">
    <location>
        <begin position="17"/>
        <end position="95"/>
    </location>
</feature>
<keyword evidence="1" id="KW-0812">Transmembrane</keyword>
<feature type="transmembrane region" description="Helical" evidence="1">
    <location>
        <begin position="120"/>
        <end position="137"/>
    </location>
</feature>
<dbReference type="Gene3D" id="1.10.10.10">
    <property type="entry name" value="Winged helix-like DNA-binding domain superfamily/Winged helix DNA-binding domain"/>
    <property type="match status" value="1"/>
</dbReference>
<evidence type="ECO:0000256" key="1">
    <source>
        <dbReference type="SAM" id="Phobius"/>
    </source>
</evidence>
<dbReference type="EMBL" id="JBHSWU010000901">
    <property type="protein sequence ID" value="MFC6726120.1"/>
    <property type="molecule type" value="Genomic_DNA"/>
</dbReference>
<accession>A0ABD5S3D7</accession>
<dbReference type="AlphaFoldDB" id="A0ABD5S3D7"/>
<dbReference type="Proteomes" id="UP001596328">
    <property type="component" value="Unassembled WGS sequence"/>
</dbReference>
<protein>
    <recommendedName>
        <fullName evidence="2">DUF7344 domain-containing protein</fullName>
    </recommendedName>
</protein>
<dbReference type="InterPro" id="IPR055768">
    <property type="entry name" value="DUF7344"/>
</dbReference>